<feature type="region of interest" description="Disordered" evidence="2">
    <location>
        <begin position="477"/>
        <end position="558"/>
    </location>
</feature>
<keyword evidence="4" id="KW-1185">Reference proteome</keyword>
<evidence type="ECO:0000313" key="4">
    <source>
        <dbReference type="Proteomes" id="UP001295684"/>
    </source>
</evidence>
<comment type="caution">
    <text evidence="3">The sequence shown here is derived from an EMBL/GenBank/DDBJ whole genome shotgun (WGS) entry which is preliminary data.</text>
</comment>
<reference evidence="3" key="1">
    <citation type="submission" date="2023-07" db="EMBL/GenBank/DDBJ databases">
        <authorList>
            <consortium name="AG Swart"/>
            <person name="Singh M."/>
            <person name="Singh A."/>
            <person name="Seah K."/>
            <person name="Emmerich C."/>
        </authorList>
    </citation>
    <scope>NUCLEOTIDE SEQUENCE</scope>
    <source>
        <strain evidence="3">DP1</strain>
    </source>
</reference>
<dbReference type="Proteomes" id="UP001295684">
    <property type="component" value="Unassembled WGS sequence"/>
</dbReference>
<feature type="region of interest" description="Disordered" evidence="2">
    <location>
        <begin position="438"/>
        <end position="457"/>
    </location>
</feature>
<proteinExistence type="predicted"/>
<protein>
    <submittedName>
        <fullName evidence="3">Uncharacterized protein</fullName>
    </submittedName>
</protein>
<evidence type="ECO:0000256" key="2">
    <source>
        <dbReference type="SAM" id="MobiDB-lite"/>
    </source>
</evidence>
<name>A0AAD1X7N3_EUPCR</name>
<organism evidence="3 4">
    <name type="scientific">Euplotes crassus</name>
    <dbReference type="NCBI Taxonomy" id="5936"/>
    <lineage>
        <taxon>Eukaryota</taxon>
        <taxon>Sar</taxon>
        <taxon>Alveolata</taxon>
        <taxon>Ciliophora</taxon>
        <taxon>Intramacronucleata</taxon>
        <taxon>Spirotrichea</taxon>
        <taxon>Hypotrichia</taxon>
        <taxon>Euplotida</taxon>
        <taxon>Euplotidae</taxon>
        <taxon>Moneuplotes</taxon>
    </lineage>
</organism>
<dbReference type="EMBL" id="CAMPGE010001694">
    <property type="protein sequence ID" value="CAI2360495.1"/>
    <property type="molecule type" value="Genomic_DNA"/>
</dbReference>
<keyword evidence="1" id="KW-0175">Coiled coil</keyword>
<sequence length="590" mass="69122">MPVYDNSLSQIKPEQWKNIPKCIKDAFTKIIATTNKGLLKVDNVAMDYFNNKNRNNYTIQMMEQESTQIQSNVEFTIEHFKTNIGEFKQYIQDSEVLVKSLKTKLDLFQDPIEFKKWILSKVQDCSNKSKYLCEAMIDELKKATTQTFEYVKSSHLEFKNLVGETKKFKSLGDYIQSVDRALKQAQVDMDSKQIQRFAVMKKEMEQLMDDKISKCHHRMEMIIQQNRDRYNEMMEFKADSIETNKNFKNNLKEISKTHAEDLDCIYNKFNEFEADSDKKHKELFKKHMDLSNYFHNDRYESLKERQSTTQRIKDVRKELIELIEDKNHHLQDRIKSLYVVTCTCRTYQKLEAAKSPKKTGNYSDSMKKVREYITKFVLKREIHKTLVNETLKGTSLEAFLGPKNSKSKNILDELNSLKTKVNLIENRMRTLNSVKLSPEVKSRNQKQDLSTFRSHKGFIARKQTMRLNNSTRNMNLASSTTQNLDLPRVQPDTYREGGYDSTRMKNRHSSRRSSRQSSRQSSRGPSQGQSPSMFDKYLATNPQKKRLRNRTVTKGPRALGANNVISLSMTKKESSGRDFEVDFTKLSFDK</sequence>
<evidence type="ECO:0000313" key="3">
    <source>
        <dbReference type="EMBL" id="CAI2360495.1"/>
    </source>
</evidence>
<feature type="coiled-coil region" evidence="1">
    <location>
        <begin position="407"/>
        <end position="434"/>
    </location>
</feature>
<feature type="compositionally biased region" description="Basic residues" evidence="2">
    <location>
        <begin position="504"/>
        <end position="514"/>
    </location>
</feature>
<accession>A0AAD1X7N3</accession>
<gene>
    <name evidence="3" type="ORF">ECRASSUSDP1_LOCUS1799</name>
</gene>
<evidence type="ECO:0000256" key="1">
    <source>
        <dbReference type="SAM" id="Coils"/>
    </source>
</evidence>
<dbReference type="AlphaFoldDB" id="A0AAD1X7N3"/>
<feature type="compositionally biased region" description="Low complexity" evidence="2">
    <location>
        <begin position="515"/>
        <end position="532"/>
    </location>
</feature>